<evidence type="ECO:0000313" key="2">
    <source>
        <dbReference type="Proteomes" id="UP000796761"/>
    </source>
</evidence>
<dbReference type="AlphaFoldDB" id="A0A8K1GWU3"/>
<keyword evidence="2" id="KW-1185">Reference proteome</keyword>
<organism evidence="1 2">
    <name type="scientific">Zosterops borbonicus</name>
    <dbReference type="NCBI Taxonomy" id="364589"/>
    <lineage>
        <taxon>Eukaryota</taxon>
        <taxon>Metazoa</taxon>
        <taxon>Chordata</taxon>
        <taxon>Craniata</taxon>
        <taxon>Vertebrata</taxon>
        <taxon>Euteleostomi</taxon>
        <taxon>Archelosauria</taxon>
        <taxon>Archosauria</taxon>
        <taxon>Dinosauria</taxon>
        <taxon>Saurischia</taxon>
        <taxon>Theropoda</taxon>
        <taxon>Coelurosauria</taxon>
        <taxon>Aves</taxon>
        <taxon>Neognathae</taxon>
        <taxon>Neoaves</taxon>
        <taxon>Telluraves</taxon>
        <taxon>Australaves</taxon>
        <taxon>Passeriformes</taxon>
        <taxon>Sylvioidea</taxon>
        <taxon>Zosteropidae</taxon>
        <taxon>Zosterops</taxon>
    </lineage>
</organism>
<dbReference type="OrthoDB" id="10613100at2759"/>
<accession>A0A8K1GWU3</accession>
<name>A0A8K1GWU3_9PASS</name>
<dbReference type="EMBL" id="SWJQ01000007">
    <property type="protein sequence ID" value="TRZ26676.1"/>
    <property type="molecule type" value="Genomic_DNA"/>
</dbReference>
<evidence type="ECO:0000313" key="1">
    <source>
        <dbReference type="EMBL" id="TRZ26676.1"/>
    </source>
</evidence>
<gene>
    <name evidence="1" type="ORF">HGM15179_000447</name>
</gene>
<comment type="caution">
    <text evidence="1">The sequence shown here is derived from an EMBL/GenBank/DDBJ whole genome shotgun (WGS) entry which is preliminary data.</text>
</comment>
<proteinExistence type="predicted"/>
<reference evidence="1" key="1">
    <citation type="submission" date="2019-04" db="EMBL/GenBank/DDBJ databases">
        <title>Genome assembly of Zosterops borbonicus 15179.</title>
        <authorList>
            <person name="Leroy T."/>
            <person name="Anselmetti Y."/>
            <person name="Tilak M.-K."/>
            <person name="Nabholz B."/>
        </authorList>
    </citation>
    <scope>NUCLEOTIDE SEQUENCE</scope>
    <source>
        <strain evidence="1">HGM_15179</strain>
        <tissue evidence="1">Muscle</tissue>
    </source>
</reference>
<protein>
    <submittedName>
        <fullName evidence="1">Uncharacterized protein</fullName>
    </submittedName>
</protein>
<dbReference type="Proteomes" id="UP000796761">
    <property type="component" value="Unassembled WGS sequence"/>
</dbReference>
<sequence length="78" mass="8358">MEEQMDILESQAAVQGSLDMLKEEANGNCMTLNKDKWEVPPVGGKHQCSSPALQGPGGQLDMGSVQLLAARMTNSLLE</sequence>